<evidence type="ECO:0000313" key="4">
    <source>
        <dbReference type="EMBL" id="CAG8514647.1"/>
    </source>
</evidence>
<feature type="region of interest" description="Disordered" evidence="1">
    <location>
        <begin position="73"/>
        <end position="169"/>
    </location>
</feature>
<dbReference type="Proteomes" id="UP000789342">
    <property type="component" value="Unassembled WGS sequence"/>
</dbReference>
<organism evidence="4 5">
    <name type="scientific">Acaulospora morrowiae</name>
    <dbReference type="NCBI Taxonomy" id="94023"/>
    <lineage>
        <taxon>Eukaryota</taxon>
        <taxon>Fungi</taxon>
        <taxon>Fungi incertae sedis</taxon>
        <taxon>Mucoromycota</taxon>
        <taxon>Glomeromycotina</taxon>
        <taxon>Glomeromycetes</taxon>
        <taxon>Diversisporales</taxon>
        <taxon>Acaulosporaceae</taxon>
        <taxon>Acaulospora</taxon>
    </lineage>
</organism>
<evidence type="ECO:0000259" key="2">
    <source>
        <dbReference type="Pfam" id="PF17733"/>
    </source>
</evidence>
<accession>A0A9N9A2F8</accession>
<name>A0A9N9A2F8_9GLOM</name>
<gene>
    <name evidence="4" type="ORF">AMORRO_LOCUS3902</name>
</gene>
<dbReference type="InterPro" id="IPR058841">
    <property type="entry name" value="HTH_76"/>
</dbReference>
<dbReference type="PANTHER" id="PTHR36855">
    <property type="entry name" value="CHROMOSOME 10, WHOLE GENOME SHOTGUN SEQUENCE"/>
    <property type="match status" value="1"/>
</dbReference>
<keyword evidence="5" id="KW-1185">Reference proteome</keyword>
<evidence type="ECO:0000313" key="5">
    <source>
        <dbReference type="Proteomes" id="UP000789342"/>
    </source>
</evidence>
<dbReference type="PANTHER" id="PTHR36855:SF1">
    <property type="entry name" value="PEROXISOME MEMBRANE ANCHOR PROTEIN PEX14P N-TERMINAL DOMAIN-CONTAINING PROTEIN"/>
    <property type="match status" value="1"/>
</dbReference>
<feature type="compositionally biased region" description="Polar residues" evidence="1">
    <location>
        <begin position="86"/>
        <end position="118"/>
    </location>
</feature>
<proteinExistence type="predicted"/>
<dbReference type="Pfam" id="PF17733">
    <property type="entry name" value="KPWE_dom"/>
    <property type="match status" value="1"/>
</dbReference>
<dbReference type="OrthoDB" id="9936937at2759"/>
<dbReference type="InterPro" id="IPR040554">
    <property type="entry name" value="KPWE_PEX14_dom"/>
</dbReference>
<comment type="caution">
    <text evidence="4">The sequence shown here is derived from an EMBL/GenBank/DDBJ whole genome shotgun (WGS) entry which is preliminary data.</text>
</comment>
<reference evidence="4" key="1">
    <citation type="submission" date="2021-06" db="EMBL/GenBank/DDBJ databases">
        <authorList>
            <person name="Kallberg Y."/>
            <person name="Tangrot J."/>
            <person name="Rosling A."/>
        </authorList>
    </citation>
    <scope>NUCLEOTIDE SEQUENCE</scope>
    <source>
        <strain evidence="4">CL551</strain>
    </source>
</reference>
<dbReference type="EMBL" id="CAJVPV010001989">
    <property type="protein sequence ID" value="CAG8514647.1"/>
    <property type="molecule type" value="Genomic_DNA"/>
</dbReference>
<evidence type="ECO:0000259" key="3">
    <source>
        <dbReference type="Pfam" id="PF25871"/>
    </source>
</evidence>
<sequence>MTYNNTNKIFEEFEKYDFNNDANFQSGLSSILDNSKSEEEVERLIKRAKWFYFSRVFQKFDYDEYLAWQSSNSSISLSTPEEKSSSKLVPTTSDSESITVTSSDNSEQHNNISETPQYPRSFMQLAEMISNNQPIPGIKTIPDEINKGTPSNSALKPRPKPWEKIPSSS</sequence>
<feature type="domain" description="Peroxisomal membrane protein PEX14-like KPWE" evidence="2">
    <location>
        <begin position="117"/>
        <end position="164"/>
    </location>
</feature>
<protein>
    <submittedName>
        <fullName evidence="4">18633_t:CDS:1</fullName>
    </submittedName>
</protein>
<dbReference type="Pfam" id="PF25871">
    <property type="entry name" value="HTH_76"/>
    <property type="match status" value="1"/>
</dbReference>
<feature type="domain" description="PEX14-like helix-turn-helix" evidence="3">
    <location>
        <begin position="8"/>
        <end position="72"/>
    </location>
</feature>
<dbReference type="AlphaFoldDB" id="A0A9N9A2F8"/>
<evidence type="ECO:0000256" key="1">
    <source>
        <dbReference type="SAM" id="MobiDB-lite"/>
    </source>
</evidence>